<feature type="compositionally biased region" description="Basic and acidic residues" evidence="2">
    <location>
        <begin position="476"/>
        <end position="487"/>
    </location>
</feature>
<name>A0AAD4QVZ2_9BILA</name>
<gene>
    <name evidence="4" type="ORF">DdX_20653</name>
</gene>
<dbReference type="PROSITE" id="PS50966">
    <property type="entry name" value="ZF_SWIM"/>
    <property type="match status" value="1"/>
</dbReference>
<evidence type="ECO:0000256" key="2">
    <source>
        <dbReference type="SAM" id="MobiDB-lite"/>
    </source>
</evidence>
<organism evidence="4 5">
    <name type="scientific">Ditylenchus destructor</name>
    <dbReference type="NCBI Taxonomy" id="166010"/>
    <lineage>
        <taxon>Eukaryota</taxon>
        <taxon>Metazoa</taxon>
        <taxon>Ecdysozoa</taxon>
        <taxon>Nematoda</taxon>
        <taxon>Chromadorea</taxon>
        <taxon>Rhabditida</taxon>
        <taxon>Tylenchina</taxon>
        <taxon>Tylenchomorpha</taxon>
        <taxon>Sphaerularioidea</taxon>
        <taxon>Anguinidae</taxon>
        <taxon>Anguininae</taxon>
        <taxon>Ditylenchus</taxon>
    </lineage>
</organism>
<dbReference type="GO" id="GO:0008270">
    <property type="term" value="F:zinc ion binding"/>
    <property type="evidence" value="ECO:0007669"/>
    <property type="project" value="UniProtKB-KW"/>
</dbReference>
<comment type="caution">
    <text evidence="4">The sequence shown here is derived from an EMBL/GenBank/DDBJ whole genome shotgun (WGS) entry which is preliminary data.</text>
</comment>
<keyword evidence="1" id="KW-0862">Zinc</keyword>
<proteinExistence type="predicted"/>
<sequence length="487" mass="57111">MRRSSRLAEKQANLGNDACKEPKAKKHRLNDKTTKIATIDNGTMVEAFKYLDYSQLAKKSLVSKRFRNERAKCTNKYIKMFNKVLSPEEYDEWVIDNHYSKQVPLENQVAGEESTHSGSNVYKLYAYGAITYPNHSVEFFVRAELNHENWPLFQHFKLLSWIKDHVCCNEFSICGDSTLTDSSYDQELLTFLITGAHCTSAIYVRGYDLTNVVIDFVKKFMDCKNCEFVQSICSGAFVDEEESRIARILKREYPAFILKEEHSEEDDFHTYVFAFNNVDIGKKIQLTIKFDVPEEHHHKEFQVPSQVTIENLISREREKAARNERLLKTNDLLEYAQEPQQEYRITENQLFAGYKLLKEDRILKKRGYRYFIPATGTVFNQRDLDKWVSIFATGVTDEEGRILGLDSWQLFDEQKNKYHMVTARDWYKCSCPIGVTKSPCKHIVHVKHNKNELRFPAHFANRPLDMNRKVGRPKKNRQDRYAIRPQE</sequence>
<reference evidence="4" key="1">
    <citation type="submission" date="2022-01" db="EMBL/GenBank/DDBJ databases">
        <title>Genome Sequence Resource for Two Populations of Ditylenchus destructor, the Migratory Endoparasitic Phytonematode.</title>
        <authorList>
            <person name="Zhang H."/>
            <person name="Lin R."/>
            <person name="Xie B."/>
        </authorList>
    </citation>
    <scope>NUCLEOTIDE SEQUENCE</scope>
    <source>
        <strain evidence="4">BazhouSP</strain>
    </source>
</reference>
<dbReference type="EMBL" id="JAKKPZ010000629">
    <property type="protein sequence ID" value="KAI1693444.1"/>
    <property type="molecule type" value="Genomic_DNA"/>
</dbReference>
<evidence type="ECO:0000313" key="5">
    <source>
        <dbReference type="Proteomes" id="UP001201812"/>
    </source>
</evidence>
<dbReference type="Proteomes" id="UP001201812">
    <property type="component" value="Unassembled WGS sequence"/>
</dbReference>
<dbReference type="AlphaFoldDB" id="A0AAD4QVZ2"/>
<dbReference type="InterPro" id="IPR007527">
    <property type="entry name" value="Znf_SWIM"/>
</dbReference>
<keyword evidence="1" id="KW-0863">Zinc-finger</keyword>
<evidence type="ECO:0000259" key="3">
    <source>
        <dbReference type="PROSITE" id="PS50966"/>
    </source>
</evidence>
<feature type="region of interest" description="Disordered" evidence="2">
    <location>
        <begin position="465"/>
        <end position="487"/>
    </location>
</feature>
<keyword evidence="1" id="KW-0479">Metal-binding</keyword>
<evidence type="ECO:0000313" key="4">
    <source>
        <dbReference type="EMBL" id="KAI1693444.1"/>
    </source>
</evidence>
<protein>
    <recommendedName>
        <fullName evidence="3">SWIM-type domain-containing protein</fullName>
    </recommendedName>
</protein>
<accession>A0AAD4QVZ2</accession>
<evidence type="ECO:0000256" key="1">
    <source>
        <dbReference type="PROSITE-ProRule" id="PRU00325"/>
    </source>
</evidence>
<keyword evidence="5" id="KW-1185">Reference proteome</keyword>
<feature type="domain" description="SWIM-type" evidence="3">
    <location>
        <begin position="418"/>
        <end position="451"/>
    </location>
</feature>